<feature type="compositionally biased region" description="Pro residues" evidence="11">
    <location>
        <begin position="185"/>
        <end position="194"/>
    </location>
</feature>
<evidence type="ECO:0000256" key="1">
    <source>
        <dbReference type="ARBA" id="ARBA00010140"/>
    </source>
</evidence>
<evidence type="ECO:0000256" key="3">
    <source>
        <dbReference type="ARBA" id="ARBA00022801"/>
    </source>
</evidence>
<proteinExistence type="inferred from homology"/>
<sequence>MEGRGVDRHLQRIIDQAGDSGGFYNHYQRTSSFSFPSAEPHNTEWSFGPGPRHTSQGPSTFVIQVRPSPFYVLCILTRLLPAQPYFDTPRPPLPASNTSHSRLSFPPRGLYNQQGREPRTITNADNHFKFAQNLHQNVPISQQPPPRPAIAQQTDTISQIANAMLHGRQISQPRVGPEPIDNLQPPQPRQPNPLQPQMQQITPPFNLNGFIHTPDNISRASSSPFGQPSSPTARVSLRRATNREAPVVTQDTFDEYTDEPQTLLSQIVPHINRYQQSSTPSQHTTYGHQNVLREDRQSRTLALDHAPPIAHGIQLVSTYELPDRTRQVFPFQLFNAVQSKCFTPIYKTNDNVVISSPTGSGKTALLELAICRAIEGHGSGQFKIVYQAPTKSLCSERMRDWTKKFSHLNLSCAELTGDTSQAEMARVRAASIIITTPEKWDSITRKWTDHHKLVQMVKLFLIDEVHILKDPRGATLEAVVSRMKSIGADVRFVALSATVPNSHDIAVWLGRDPTNHQLPAHRETFGEGFRPVKLQKHVYGFEGGYNDYAFEKILDGKLPNLIKKHTHKKPMMVFCFTRKSCEATAALLADWWTRSKVIDRAWPAPSGRTVVGNKEVQDLIMSGVAFHHAGLEQDDRHSIENAFLKGDISVICCTSTLAVGVNLPCHLVVLKGTVCFQNDGLAEYSDLEVMQMLGRAGRPQFDDSAVAIIMTKNNKQERYEKMISGQDILESTLHLNLIEHLNSEIGLGTVNSLYKAKTWLSGTFLAVRMRQNPNYYNIDGILPGGDTDKRLEQVCERDIKLLQDNGLITSGDRISCTEYGEAMSRYMVQFETMKLLLSIPKHAKTEEILHVLCQATEFEDMRMKPKERACLREYNKSPFTKFPIKDTINTGAHKVSLLIQAQLGGIEHPGEKDFAVLRRPFSTEKAVIFERIQRLMRCVIDCKAFDCDAIATRHALDLARSLSAGYWETSNLQLRQIPQFGPVAVRKLVSNNINSIEKLASLDTASIERYVSKNPPFGKKTQELLGSFPRLTLASQIIGRAIIKPGQKPKVNVNAIIGFANAKVPVWAGRKPSLTFMAETSDGALVHFWRGNVLKLEKGYELKFMVELSYSAEIIKCWVACDDIVGTLRSSALTHKIPVSEFPAVPKETRLQKGHSTRRDSFSDNEFWDDDIRDEDLLAANIVIKKPENHRDSDHFPDVDDYDHTPAGPVAKFAKSAPVLEPFQMANGKWSCNHSCRDGSLLKSGQPCKHKCCHEGLDKPKIPRKSSIGTSQQSSSSKAAIIKGGEGQAQKQFVENSQAKRLNSKATANNQSKTMANGKAANKNKLSNPKLKETKPWDDNSDDLEIIDMAQDLAPVSHADFSSHDFRKLNTLHNIVQKNQPKFTSLPKQKPQFDYGSGKEARLPFRPNSENDDDVFGSDDEVDLPSPSVLLGGQRKSSSPLKTGPVPLTYQKESDISSFQNDSLASLEAGMIGLSDSMVLRESPPKTDSSFANKVFDFDAYQHDGQVQAEETDETENEPLLEAPTDLSVAKRHLKRELSSSPDELEVKHRRISKSQLVQAPPQIPSVPAWVDEFDSELIEGLKGIVDFID</sequence>
<keyword evidence="4 14" id="KW-0347">Helicase</keyword>
<feature type="region of interest" description="Disordered" evidence="11">
    <location>
        <begin position="90"/>
        <end position="113"/>
    </location>
</feature>
<dbReference type="EMBL" id="QGMJ01000153">
    <property type="protein sequence ID" value="TVY41041.1"/>
    <property type="molecule type" value="Genomic_DNA"/>
</dbReference>
<dbReference type="SMART" id="SM00487">
    <property type="entry name" value="DEXDc"/>
    <property type="match status" value="1"/>
</dbReference>
<feature type="compositionally biased region" description="Low complexity" evidence="11">
    <location>
        <begin position="1265"/>
        <end position="1283"/>
    </location>
</feature>
<evidence type="ECO:0000259" key="13">
    <source>
        <dbReference type="PROSITE" id="PS51194"/>
    </source>
</evidence>
<dbReference type="InterPro" id="IPR004179">
    <property type="entry name" value="Sec63-dom"/>
</dbReference>
<feature type="region of interest" description="Disordered" evidence="11">
    <location>
        <begin position="1380"/>
        <end position="1445"/>
    </location>
</feature>
<feature type="region of interest" description="Disordered" evidence="11">
    <location>
        <begin position="1255"/>
        <end position="1339"/>
    </location>
</feature>
<evidence type="ECO:0000256" key="10">
    <source>
        <dbReference type="ARBA" id="ARBA00048988"/>
    </source>
</evidence>
<dbReference type="GO" id="GO:0016787">
    <property type="term" value="F:hydrolase activity"/>
    <property type="evidence" value="ECO:0007669"/>
    <property type="project" value="UniProtKB-KW"/>
</dbReference>
<dbReference type="EC" id="5.6.2.4" evidence="9"/>
<dbReference type="PROSITE" id="PS51192">
    <property type="entry name" value="HELICASE_ATP_BIND_1"/>
    <property type="match status" value="1"/>
</dbReference>
<dbReference type="InterPro" id="IPR057842">
    <property type="entry name" value="WH_MER3"/>
</dbReference>
<evidence type="ECO:0000259" key="12">
    <source>
        <dbReference type="PROSITE" id="PS51192"/>
    </source>
</evidence>
<dbReference type="Gene3D" id="3.40.50.300">
    <property type="entry name" value="P-loop containing nucleotide triphosphate hydrolases"/>
    <property type="match status" value="2"/>
</dbReference>
<dbReference type="GO" id="GO:0005524">
    <property type="term" value="F:ATP binding"/>
    <property type="evidence" value="ECO:0007669"/>
    <property type="project" value="UniProtKB-KW"/>
</dbReference>
<gene>
    <name evidence="14" type="primary">HFM1</name>
    <name evidence="14" type="ORF">LSUB1_G003812</name>
</gene>
<dbReference type="GO" id="GO:0043138">
    <property type="term" value="F:3'-5' DNA helicase activity"/>
    <property type="evidence" value="ECO:0007669"/>
    <property type="project" value="UniProtKB-EC"/>
</dbReference>
<dbReference type="InterPro" id="IPR036390">
    <property type="entry name" value="WH_DNA-bd_sf"/>
</dbReference>
<dbReference type="Gene3D" id="1.10.10.10">
    <property type="entry name" value="Winged helix-like DNA-binding domain superfamily/Winged helix DNA-binding domain"/>
    <property type="match status" value="1"/>
</dbReference>
<dbReference type="SUPFAM" id="SSF46785">
    <property type="entry name" value="Winged helix' DNA-binding domain"/>
    <property type="match status" value="1"/>
</dbReference>
<dbReference type="Gene3D" id="1.10.3380.10">
    <property type="entry name" value="Sec63 N-terminal domain-like domain"/>
    <property type="match status" value="1"/>
</dbReference>
<dbReference type="Pfam" id="PF00271">
    <property type="entry name" value="Helicase_C"/>
    <property type="match status" value="1"/>
</dbReference>
<dbReference type="FunFam" id="1.10.10.10:FF:000012">
    <property type="entry name" value="U5 small nuclear ribonucleoprotein helicase"/>
    <property type="match status" value="1"/>
</dbReference>
<feature type="domain" description="Helicase C-terminal" evidence="13">
    <location>
        <begin position="557"/>
        <end position="745"/>
    </location>
</feature>
<dbReference type="InterPro" id="IPR052247">
    <property type="entry name" value="Meiotic_Crossover_Helicase"/>
</dbReference>
<evidence type="ECO:0000256" key="7">
    <source>
        <dbReference type="ARBA" id="ARBA00023254"/>
    </source>
</evidence>
<dbReference type="PANTHER" id="PTHR47835">
    <property type="entry name" value="HFM1, ATP DEPENDENT DNA HELICASE HOMOLOG"/>
    <property type="match status" value="1"/>
</dbReference>
<feature type="compositionally biased region" description="Acidic residues" evidence="11">
    <location>
        <begin position="1410"/>
        <end position="1423"/>
    </location>
</feature>
<dbReference type="PANTHER" id="PTHR47835:SF3">
    <property type="entry name" value="HELICASE FOR MEIOSIS 1"/>
    <property type="match status" value="1"/>
</dbReference>
<dbReference type="SUPFAM" id="SSF52540">
    <property type="entry name" value="P-loop containing nucleoside triphosphate hydrolases"/>
    <property type="match status" value="2"/>
</dbReference>
<name>A0A8H8UDP7_9HELO</name>
<comment type="caution">
    <text evidence="14">The sequence shown here is derived from an EMBL/GenBank/DDBJ whole genome shotgun (WGS) entry which is preliminary data.</text>
</comment>
<evidence type="ECO:0000256" key="9">
    <source>
        <dbReference type="ARBA" id="ARBA00034808"/>
    </source>
</evidence>
<comment type="similarity">
    <text evidence="1">Belongs to the helicase family. SKI2 subfamily.</text>
</comment>
<dbReference type="OrthoDB" id="5575at2759"/>
<dbReference type="Pfam" id="PF23445">
    <property type="entry name" value="WHD_SNRNP200"/>
    <property type="match status" value="1"/>
</dbReference>
<dbReference type="Pfam" id="PF00270">
    <property type="entry name" value="DEAD"/>
    <property type="match status" value="1"/>
</dbReference>
<reference evidence="14 15" key="1">
    <citation type="submission" date="2018-05" db="EMBL/GenBank/DDBJ databases">
        <title>Genome sequencing and assembly of the regulated plant pathogen Lachnellula willkommii and related sister species for the development of diagnostic species identification markers.</title>
        <authorList>
            <person name="Giroux E."/>
            <person name="Bilodeau G."/>
        </authorList>
    </citation>
    <scope>NUCLEOTIDE SEQUENCE [LARGE SCALE GENOMIC DNA]</scope>
    <source>
        <strain evidence="14 15">CBS 197.66</strain>
    </source>
</reference>
<dbReference type="GO" id="GO:0051321">
    <property type="term" value="P:meiotic cell cycle"/>
    <property type="evidence" value="ECO:0007669"/>
    <property type="project" value="UniProtKB-KW"/>
</dbReference>
<feature type="domain" description="Helicase ATP-binding" evidence="12">
    <location>
        <begin position="343"/>
        <end position="517"/>
    </location>
</feature>
<organism evidence="14 15">
    <name type="scientific">Lachnellula subtilissima</name>
    <dbReference type="NCBI Taxonomy" id="602034"/>
    <lineage>
        <taxon>Eukaryota</taxon>
        <taxon>Fungi</taxon>
        <taxon>Dikarya</taxon>
        <taxon>Ascomycota</taxon>
        <taxon>Pezizomycotina</taxon>
        <taxon>Leotiomycetes</taxon>
        <taxon>Helotiales</taxon>
        <taxon>Lachnaceae</taxon>
        <taxon>Lachnellula</taxon>
    </lineage>
</organism>
<dbReference type="SUPFAM" id="SSF158702">
    <property type="entry name" value="Sec63 N-terminal domain-like"/>
    <property type="match status" value="1"/>
</dbReference>
<evidence type="ECO:0000256" key="5">
    <source>
        <dbReference type="ARBA" id="ARBA00022840"/>
    </source>
</evidence>
<feature type="compositionally biased region" description="Polar residues" evidence="11">
    <location>
        <begin position="1289"/>
        <end position="1315"/>
    </location>
</feature>
<dbReference type="FunFam" id="1.10.3380.10:FF:000012">
    <property type="entry name" value="DEAD/DEAH box DNA helicase"/>
    <property type="match status" value="1"/>
</dbReference>
<evidence type="ECO:0000256" key="2">
    <source>
        <dbReference type="ARBA" id="ARBA00022741"/>
    </source>
</evidence>
<dbReference type="Proteomes" id="UP000462212">
    <property type="component" value="Unassembled WGS sequence"/>
</dbReference>
<dbReference type="InterPro" id="IPR014001">
    <property type="entry name" value="Helicase_ATP-bd"/>
</dbReference>
<dbReference type="SMART" id="SM00973">
    <property type="entry name" value="Sec63"/>
    <property type="match status" value="1"/>
</dbReference>
<keyword evidence="2" id="KW-0547">Nucleotide-binding</keyword>
<protein>
    <recommendedName>
        <fullName evidence="9">DNA 3'-5' helicase</fullName>
        <ecNumber evidence="9">5.6.2.4</ecNumber>
    </recommendedName>
</protein>
<evidence type="ECO:0000313" key="14">
    <source>
        <dbReference type="EMBL" id="TVY41041.1"/>
    </source>
</evidence>
<comment type="catalytic activity">
    <reaction evidence="10">
        <text>ATP + H2O = ADP + phosphate + H(+)</text>
        <dbReference type="Rhea" id="RHEA:13065"/>
        <dbReference type="ChEBI" id="CHEBI:15377"/>
        <dbReference type="ChEBI" id="CHEBI:15378"/>
        <dbReference type="ChEBI" id="CHEBI:30616"/>
        <dbReference type="ChEBI" id="CHEBI:43474"/>
        <dbReference type="ChEBI" id="CHEBI:456216"/>
        <dbReference type="EC" id="5.6.2.4"/>
    </reaction>
</comment>
<dbReference type="SMART" id="SM00490">
    <property type="entry name" value="HELICc"/>
    <property type="match status" value="1"/>
</dbReference>
<accession>A0A8H8UDP7</accession>
<evidence type="ECO:0000256" key="8">
    <source>
        <dbReference type="ARBA" id="ARBA00034617"/>
    </source>
</evidence>
<dbReference type="InterPro" id="IPR011545">
    <property type="entry name" value="DEAD/DEAH_box_helicase_dom"/>
</dbReference>
<keyword evidence="6" id="KW-0413">Isomerase</keyword>
<dbReference type="PROSITE" id="PS51194">
    <property type="entry name" value="HELICASE_CTER"/>
    <property type="match status" value="1"/>
</dbReference>
<evidence type="ECO:0000256" key="11">
    <source>
        <dbReference type="SAM" id="MobiDB-lite"/>
    </source>
</evidence>
<dbReference type="InterPro" id="IPR027417">
    <property type="entry name" value="P-loop_NTPase"/>
</dbReference>
<dbReference type="GO" id="GO:0003676">
    <property type="term" value="F:nucleic acid binding"/>
    <property type="evidence" value="ECO:0007669"/>
    <property type="project" value="InterPro"/>
</dbReference>
<dbReference type="CDD" id="cd18795">
    <property type="entry name" value="SF2_C_Ski2"/>
    <property type="match status" value="1"/>
</dbReference>
<evidence type="ECO:0000313" key="15">
    <source>
        <dbReference type="Proteomes" id="UP000462212"/>
    </source>
</evidence>
<comment type="catalytic activity">
    <reaction evidence="8">
        <text>Couples ATP hydrolysis with the unwinding of duplex DNA by translocating in the 3'-5' direction.</text>
        <dbReference type="EC" id="5.6.2.4"/>
    </reaction>
</comment>
<dbReference type="InterPro" id="IPR036388">
    <property type="entry name" value="WH-like_DNA-bd_sf"/>
</dbReference>
<feature type="region of interest" description="Disordered" evidence="11">
    <location>
        <begin position="171"/>
        <end position="200"/>
    </location>
</feature>
<keyword evidence="3" id="KW-0378">Hydrolase</keyword>
<feature type="region of interest" description="Disordered" evidence="11">
    <location>
        <begin position="35"/>
        <end position="55"/>
    </location>
</feature>
<keyword evidence="15" id="KW-1185">Reference proteome</keyword>
<dbReference type="InterPro" id="IPR001650">
    <property type="entry name" value="Helicase_C-like"/>
</dbReference>
<keyword evidence="5" id="KW-0067">ATP-binding</keyword>
<evidence type="ECO:0000256" key="6">
    <source>
        <dbReference type="ARBA" id="ARBA00023235"/>
    </source>
</evidence>
<evidence type="ECO:0000256" key="4">
    <source>
        <dbReference type="ARBA" id="ARBA00022806"/>
    </source>
</evidence>
<dbReference type="Pfam" id="PF02889">
    <property type="entry name" value="Sec63"/>
    <property type="match status" value="1"/>
</dbReference>
<keyword evidence="7" id="KW-0469">Meiosis</keyword>